<dbReference type="PANTHER" id="PTHR15710:SF217">
    <property type="entry name" value="E3 UBIQUITIN-PROTEIN LIGASE RDUF2"/>
    <property type="match status" value="1"/>
</dbReference>
<comment type="caution">
    <text evidence="7">The sequence shown here is derived from an EMBL/GenBank/DDBJ whole genome shotgun (WGS) entry which is preliminary data.</text>
</comment>
<proteinExistence type="predicted"/>
<evidence type="ECO:0000256" key="4">
    <source>
        <dbReference type="PROSITE-ProRule" id="PRU00175"/>
    </source>
</evidence>
<organism evidence="7 8">
    <name type="scientific">Zingiber officinale</name>
    <name type="common">Ginger</name>
    <name type="synonym">Amomum zingiber</name>
    <dbReference type="NCBI Taxonomy" id="94328"/>
    <lineage>
        <taxon>Eukaryota</taxon>
        <taxon>Viridiplantae</taxon>
        <taxon>Streptophyta</taxon>
        <taxon>Embryophyta</taxon>
        <taxon>Tracheophyta</taxon>
        <taxon>Spermatophyta</taxon>
        <taxon>Magnoliopsida</taxon>
        <taxon>Liliopsida</taxon>
        <taxon>Zingiberales</taxon>
        <taxon>Zingiberaceae</taxon>
        <taxon>Zingiber</taxon>
    </lineage>
</organism>
<keyword evidence="1" id="KW-0479">Metal-binding</keyword>
<evidence type="ECO:0000256" key="3">
    <source>
        <dbReference type="ARBA" id="ARBA00022833"/>
    </source>
</evidence>
<evidence type="ECO:0000256" key="5">
    <source>
        <dbReference type="SAM" id="MobiDB-lite"/>
    </source>
</evidence>
<evidence type="ECO:0000259" key="6">
    <source>
        <dbReference type="PROSITE" id="PS50089"/>
    </source>
</evidence>
<dbReference type="InterPro" id="IPR011016">
    <property type="entry name" value="Znf_RING-CH"/>
</dbReference>
<dbReference type="Proteomes" id="UP000734854">
    <property type="component" value="Unassembled WGS sequence"/>
</dbReference>
<keyword evidence="3" id="KW-0862">Zinc</keyword>
<keyword evidence="8" id="KW-1185">Reference proteome</keyword>
<accession>A0A8J5HRB9</accession>
<dbReference type="InterPro" id="IPR001841">
    <property type="entry name" value="Znf_RING"/>
</dbReference>
<gene>
    <name evidence="7" type="ORF">ZIOFF_007750</name>
</gene>
<dbReference type="AlphaFoldDB" id="A0A8J5HRB9"/>
<dbReference type="SMART" id="SM00184">
    <property type="entry name" value="RING"/>
    <property type="match status" value="1"/>
</dbReference>
<dbReference type="Pfam" id="PF13639">
    <property type="entry name" value="zf-RING_2"/>
    <property type="match status" value="1"/>
</dbReference>
<dbReference type="GO" id="GO:0016567">
    <property type="term" value="P:protein ubiquitination"/>
    <property type="evidence" value="ECO:0007669"/>
    <property type="project" value="TreeGrafter"/>
</dbReference>
<reference evidence="7 8" key="1">
    <citation type="submission" date="2020-08" db="EMBL/GenBank/DDBJ databases">
        <title>Plant Genome Project.</title>
        <authorList>
            <person name="Zhang R.-G."/>
        </authorList>
    </citation>
    <scope>NUCLEOTIDE SEQUENCE [LARGE SCALE GENOMIC DNA]</scope>
    <source>
        <tissue evidence="7">Rhizome</tissue>
    </source>
</reference>
<dbReference type="EMBL" id="JACMSC010000002">
    <property type="protein sequence ID" value="KAG6533872.1"/>
    <property type="molecule type" value="Genomic_DNA"/>
</dbReference>
<protein>
    <recommendedName>
        <fullName evidence="6">RING-type domain-containing protein</fullName>
    </recommendedName>
</protein>
<evidence type="ECO:0000256" key="1">
    <source>
        <dbReference type="ARBA" id="ARBA00022723"/>
    </source>
</evidence>
<dbReference type="GO" id="GO:0061630">
    <property type="term" value="F:ubiquitin protein ligase activity"/>
    <property type="evidence" value="ECO:0007669"/>
    <property type="project" value="TreeGrafter"/>
</dbReference>
<dbReference type="SUPFAM" id="SSF57850">
    <property type="entry name" value="RING/U-box"/>
    <property type="match status" value="1"/>
</dbReference>
<evidence type="ECO:0000256" key="2">
    <source>
        <dbReference type="ARBA" id="ARBA00022771"/>
    </source>
</evidence>
<evidence type="ECO:0000313" key="8">
    <source>
        <dbReference type="Proteomes" id="UP000734854"/>
    </source>
</evidence>
<name>A0A8J5HRB9_ZINOF</name>
<feature type="region of interest" description="Disordered" evidence="5">
    <location>
        <begin position="153"/>
        <end position="181"/>
    </location>
</feature>
<dbReference type="GO" id="GO:0008270">
    <property type="term" value="F:zinc ion binding"/>
    <property type="evidence" value="ECO:0007669"/>
    <property type="project" value="UniProtKB-KW"/>
</dbReference>
<dbReference type="SMART" id="SM00744">
    <property type="entry name" value="RINGv"/>
    <property type="match status" value="1"/>
</dbReference>
<dbReference type="GO" id="GO:0005737">
    <property type="term" value="C:cytoplasm"/>
    <property type="evidence" value="ECO:0007669"/>
    <property type="project" value="TreeGrafter"/>
</dbReference>
<evidence type="ECO:0000313" key="7">
    <source>
        <dbReference type="EMBL" id="KAG6533872.1"/>
    </source>
</evidence>
<dbReference type="InterPro" id="IPR013083">
    <property type="entry name" value="Znf_RING/FYVE/PHD"/>
</dbReference>
<dbReference type="PANTHER" id="PTHR15710">
    <property type="entry name" value="E3 UBIQUITIN-PROTEIN LIGASE PRAJA"/>
    <property type="match status" value="1"/>
</dbReference>
<feature type="compositionally biased region" description="Acidic residues" evidence="5">
    <location>
        <begin position="155"/>
        <end position="181"/>
    </location>
</feature>
<dbReference type="PROSITE" id="PS50089">
    <property type="entry name" value="ZF_RING_2"/>
    <property type="match status" value="1"/>
</dbReference>
<feature type="domain" description="RING-type" evidence="6">
    <location>
        <begin position="231"/>
        <end position="272"/>
    </location>
</feature>
<dbReference type="Gene3D" id="3.30.40.10">
    <property type="entry name" value="Zinc/RING finger domain, C3HC4 (zinc finger)"/>
    <property type="match status" value="1"/>
</dbReference>
<sequence>MEPSSSTVTTPVEGVVLVDLLSRITISPSVEHTHARQGRLIPTPTALPRLSIHFSLLTYPSREPPNDQANVIFHRSFDLLMQEQAWEREARAMLTQVAADYVEPINLDFIAQVFCWYTSFSIRGVPMMDVVSMELSSTIFVRTNYSATISLLNISDDDDDDDDDDDEDNDGDDDDDDDHEDDYFDLVVDDDNFDLVVDDDYHAYFDRGSRPASAAAVEGLEMVMVEESDSCSICLEDLGMTTPVLVMPCSHLFHPGCLKKWLERSCSCPLCRFSLPQEQVSCAPIMIKSILILGILKMHFSYSRVFLVFDDSLISNDLGATNRMLATLSAASMRSAVVLAASKRSTTLPTAGSDCLQHVWLSAHSRLLGQSLAASGASCKLSKPIFSSCSIASLRLCTSLIHRILFC</sequence>
<keyword evidence="2 4" id="KW-0863">Zinc-finger</keyword>